<dbReference type="PANTHER" id="PTHR35567:SF1">
    <property type="entry name" value="CONSERVED FUNGAL PROTEIN (AFU_ORTHOLOGUE AFUA_1G14230)"/>
    <property type="match status" value="1"/>
</dbReference>
<gene>
    <name evidence="2" type="ORF">DRE_02603</name>
</gene>
<dbReference type="PANTHER" id="PTHR35567">
    <property type="entry name" value="MALATE DEHYDROGENASE (AFU_ORTHOLOGUE AFUA_2G13800)"/>
    <property type="match status" value="1"/>
</dbReference>
<organism evidence="2 3">
    <name type="scientific">Drechslerella stenobrocha 248</name>
    <dbReference type="NCBI Taxonomy" id="1043628"/>
    <lineage>
        <taxon>Eukaryota</taxon>
        <taxon>Fungi</taxon>
        <taxon>Dikarya</taxon>
        <taxon>Ascomycota</taxon>
        <taxon>Pezizomycotina</taxon>
        <taxon>Orbiliomycetes</taxon>
        <taxon>Orbiliales</taxon>
        <taxon>Orbiliaceae</taxon>
        <taxon>Drechslerella</taxon>
    </lineage>
</organism>
<evidence type="ECO:0000313" key="3">
    <source>
        <dbReference type="Proteomes" id="UP000024837"/>
    </source>
</evidence>
<dbReference type="InterPro" id="IPR021851">
    <property type="entry name" value="DUF3455"/>
</dbReference>
<keyword evidence="3" id="KW-1185">Reference proteome</keyword>
<dbReference type="Proteomes" id="UP000024837">
    <property type="component" value="Unassembled WGS sequence"/>
</dbReference>
<dbReference type="Pfam" id="PF11937">
    <property type="entry name" value="DUF3455"/>
    <property type="match status" value="1"/>
</dbReference>
<proteinExistence type="predicted"/>
<evidence type="ECO:0000256" key="1">
    <source>
        <dbReference type="SAM" id="SignalP"/>
    </source>
</evidence>
<name>W7HWV2_9PEZI</name>
<dbReference type="HOGENOM" id="CLU_067863_3_1_1"/>
<feature type="chain" id="PRO_5004895597" description="Malate dehydrogenase" evidence="1">
    <location>
        <begin position="20"/>
        <end position="232"/>
    </location>
</feature>
<reference evidence="2 3" key="1">
    <citation type="submission" date="2013-05" db="EMBL/GenBank/DDBJ databases">
        <title>Drechslerella stenobrocha genome reveals carnivorous origination and mechanical trapping mechanism of predatory fungi.</title>
        <authorList>
            <person name="Liu X."/>
            <person name="Zhang W."/>
            <person name="Liu K."/>
        </authorList>
    </citation>
    <scope>NUCLEOTIDE SEQUENCE [LARGE SCALE GENOMIC DNA]</scope>
    <source>
        <strain evidence="2 3">248</strain>
    </source>
</reference>
<protein>
    <recommendedName>
        <fullName evidence="4">Malate dehydrogenase</fullName>
    </recommendedName>
</protein>
<dbReference type="AlphaFoldDB" id="W7HWV2"/>
<evidence type="ECO:0000313" key="2">
    <source>
        <dbReference type="EMBL" id="EWC48024.1"/>
    </source>
</evidence>
<sequence>MHSWLPTVTALLAAAAAIASPVPKFVGCDISKLSIPPALFADPNNASNVLAAPTRREKLMKVVVGYGTQNYTCTNGAAVANGAVATLYDISCFTSNSGLSDLLAPLAVQAEPTFQSTCVKAFSTLMGAQFSVGIHYFKGDFTTPAFEFTDRTKFYGGVAGRVPAPLNANKGKAPLNFGAVPSLRLAEKPGMGSTYSSVYRLSTAGGSPSPTCTEGKKFTIPYAAQYWFYKTV</sequence>
<accession>W7HWV2</accession>
<dbReference type="OrthoDB" id="1859733at2759"/>
<dbReference type="EMBL" id="KI966406">
    <property type="protein sequence ID" value="EWC48024.1"/>
    <property type="molecule type" value="Genomic_DNA"/>
</dbReference>
<keyword evidence="1" id="KW-0732">Signal</keyword>
<feature type="signal peptide" evidence="1">
    <location>
        <begin position="1"/>
        <end position="19"/>
    </location>
</feature>
<evidence type="ECO:0008006" key="4">
    <source>
        <dbReference type="Google" id="ProtNLM"/>
    </source>
</evidence>